<dbReference type="GO" id="GO:0034220">
    <property type="term" value="P:monoatomic ion transmembrane transport"/>
    <property type="evidence" value="ECO:0007669"/>
    <property type="project" value="UniProtKB-KW"/>
</dbReference>
<dbReference type="SUPFAM" id="SSF51735">
    <property type="entry name" value="NAD(P)-binding Rossmann-fold domains"/>
    <property type="match status" value="1"/>
</dbReference>
<dbReference type="PANTHER" id="PTHR43833:SF9">
    <property type="entry name" value="POTASSIUM CHANNEL PROTEIN YUGO-RELATED"/>
    <property type="match status" value="1"/>
</dbReference>
<proteinExistence type="predicted"/>
<evidence type="ECO:0000256" key="1">
    <source>
        <dbReference type="SAM" id="Phobius"/>
    </source>
</evidence>
<dbReference type="PANTHER" id="PTHR43833">
    <property type="entry name" value="POTASSIUM CHANNEL PROTEIN 2-RELATED-RELATED"/>
    <property type="match status" value="1"/>
</dbReference>
<evidence type="ECO:0000313" key="4">
    <source>
        <dbReference type="Proteomes" id="UP000324285"/>
    </source>
</evidence>
<dbReference type="InterPro" id="IPR050721">
    <property type="entry name" value="Trk_Ktr_HKT_K-transport"/>
</dbReference>
<keyword evidence="3" id="KW-0813">Transport</keyword>
<reference evidence="3" key="1">
    <citation type="submission" date="2021-02" db="EMBL/GenBank/DDBJ databases">
        <title>Strain Y2R2, a novel species of the genus Halomonas.</title>
        <authorList>
            <person name="Huang H."/>
        </authorList>
    </citation>
    <scope>NUCLEOTIDE SEQUENCE</scope>
    <source>
        <strain evidence="3">Y2R2</strain>
    </source>
</reference>
<dbReference type="RefSeq" id="WP_187775135.1">
    <property type="nucleotide sequence ID" value="NZ_CP038437.2"/>
</dbReference>
<evidence type="ECO:0000313" key="3">
    <source>
        <dbReference type="EMBL" id="QEM83991.2"/>
    </source>
</evidence>
<feature type="transmembrane region" description="Helical" evidence="1">
    <location>
        <begin position="80"/>
        <end position="102"/>
    </location>
</feature>
<keyword evidence="3" id="KW-0406">Ion transport</keyword>
<feature type="domain" description="Potassium channel" evidence="2">
    <location>
        <begin position="27"/>
        <end position="102"/>
    </location>
</feature>
<organism evidence="3 4">
    <name type="scientific">Halomonas binhaiensis</name>
    <dbReference type="NCBI Taxonomy" id="2562282"/>
    <lineage>
        <taxon>Bacteria</taxon>
        <taxon>Pseudomonadati</taxon>
        <taxon>Pseudomonadota</taxon>
        <taxon>Gammaproteobacteria</taxon>
        <taxon>Oceanospirillales</taxon>
        <taxon>Halomonadaceae</taxon>
        <taxon>Halomonas</taxon>
    </lineage>
</organism>
<dbReference type="AlphaFoldDB" id="A0A856QVN7"/>
<keyword evidence="4" id="KW-1185">Reference proteome</keyword>
<gene>
    <name evidence="3" type="ORF">E4T21_08275</name>
</gene>
<sequence>MTMIEKVRSLLVRHFYEMKWHTILLSLLIYLVVSWILLWLCGEWEIVGNFDFFYWIVVTASTVGYGDLSPASLSGRLVTSLFVIPVGLGIFGLTIGRVAAYVSHQWRKGMKGLKALDYHDHVLVIGWHSDRTIRLLKLLLREIDTHTDAKHLALCVREYIENPMPGRIGFVKVSNYTDEQEMERACVGTASCVVIDCADDDVTAAAALYVCNRNPDAHVITYFNNQQMGSLLQKHFPNIEPMPSVATEMLAKSAMDPGSSALFHELLNVDRGMTQYSAEYQGHAGIELGLLFHSFKERYEATIIGVCDGRGESIAINPPLSTVVMPGMLIFYIADERIKHIEWEKMNVQPVIR</sequence>
<name>A0A856QVN7_9GAMM</name>
<protein>
    <submittedName>
        <fullName evidence="3">Two pore domain potassium channel family protein</fullName>
    </submittedName>
</protein>
<dbReference type="Gene3D" id="1.10.287.70">
    <property type="match status" value="1"/>
</dbReference>
<dbReference type="EMBL" id="CP038437">
    <property type="protein sequence ID" value="QEM83991.2"/>
    <property type="molecule type" value="Genomic_DNA"/>
</dbReference>
<evidence type="ECO:0000259" key="2">
    <source>
        <dbReference type="Pfam" id="PF07885"/>
    </source>
</evidence>
<feature type="transmembrane region" description="Helical" evidence="1">
    <location>
        <begin position="20"/>
        <end position="40"/>
    </location>
</feature>
<feature type="transmembrane region" description="Helical" evidence="1">
    <location>
        <begin position="52"/>
        <end position="68"/>
    </location>
</feature>
<dbReference type="KEGG" id="hbh:E4T21_08275"/>
<dbReference type="SUPFAM" id="SSF81324">
    <property type="entry name" value="Voltage-gated potassium channels"/>
    <property type="match status" value="1"/>
</dbReference>
<dbReference type="Proteomes" id="UP000324285">
    <property type="component" value="Chromosome"/>
</dbReference>
<dbReference type="Pfam" id="PF07885">
    <property type="entry name" value="Ion_trans_2"/>
    <property type="match status" value="1"/>
</dbReference>
<keyword evidence="1" id="KW-0472">Membrane</keyword>
<dbReference type="InterPro" id="IPR013099">
    <property type="entry name" value="K_chnl_dom"/>
</dbReference>
<dbReference type="Gene3D" id="3.40.50.720">
    <property type="entry name" value="NAD(P)-binding Rossmann-like Domain"/>
    <property type="match status" value="1"/>
</dbReference>
<dbReference type="InterPro" id="IPR036291">
    <property type="entry name" value="NAD(P)-bd_dom_sf"/>
</dbReference>
<keyword evidence="3" id="KW-0407">Ion channel</keyword>
<keyword evidence="1" id="KW-0812">Transmembrane</keyword>
<accession>A0A856QVN7</accession>
<keyword evidence="1" id="KW-1133">Transmembrane helix</keyword>